<dbReference type="PIRSF" id="PIRSF006806">
    <property type="entry name" value="FTHF_cligase"/>
    <property type="match status" value="1"/>
</dbReference>
<comment type="similarity">
    <text evidence="1 5">Belongs to the 5-formyltetrahydrofolate cyclo-ligase family.</text>
</comment>
<dbReference type="Proteomes" id="UP000185207">
    <property type="component" value="Unassembled WGS sequence"/>
</dbReference>
<evidence type="ECO:0000256" key="2">
    <source>
        <dbReference type="ARBA" id="ARBA00022741"/>
    </source>
</evidence>
<keyword evidence="5" id="KW-0479">Metal-binding</keyword>
<evidence type="ECO:0000256" key="1">
    <source>
        <dbReference type="ARBA" id="ARBA00010638"/>
    </source>
</evidence>
<keyword evidence="3 4" id="KW-0067">ATP-binding</keyword>
<evidence type="ECO:0000256" key="3">
    <source>
        <dbReference type="ARBA" id="ARBA00022840"/>
    </source>
</evidence>
<gene>
    <name evidence="6" type="ORF">SAMN05444409_3785</name>
</gene>
<dbReference type="PANTHER" id="PTHR23407">
    <property type="entry name" value="ATPASE INHIBITOR/5-FORMYLTETRAHYDROFOLATE CYCLO-LIGASE"/>
    <property type="match status" value="1"/>
</dbReference>
<evidence type="ECO:0000313" key="6">
    <source>
        <dbReference type="EMBL" id="SIO47467.1"/>
    </source>
</evidence>
<feature type="binding site" evidence="4">
    <location>
        <position position="60"/>
    </location>
    <ligand>
        <name>substrate</name>
    </ligand>
</feature>
<dbReference type="STRING" id="1416779.SAMN05444409_3785"/>
<dbReference type="InterPro" id="IPR037171">
    <property type="entry name" value="NagB/RpiA_transferase-like"/>
</dbReference>
<dbReference type="Gene3D" id="3.40.50.10420">
    <property type="entry name" value="NagB/RpiA/CoA transferase-like"/>
    <property type="match status" value="1"/>
</dbReference>
<dbReference type="OrthoDB" id="9801938at2"/>
<sequence length="192" mass="22599">MNFSLTKKELRTIYKEKRMALSQDEVNFLSKKIFEQFVLQFNIIENQRVNIFLPIKKFNEINTQFFIDYFFDKKVRVFVPKIQSEKMISVEIFPDSEFEINDWGIKEPISNLDANDELDYVLAPLLYCDRYGNRVGYGKGFYDSFFMSDLKIHNKIGLNFFSPNEAITDVFGKDVALDGLITPSEFVNFNIK</sequence>
<dbReference type="NCBIfam" id="TIGR02727">
    <property type="entry name" value="MTHFS_bact"/>
    <property type="match status" value="1"/>
</dbReference>
<name>A0A1N6JTK3_9FLAO</name>
<dbReference type="GO" id="GO:0046872">
    <property type="term" value="F:metal ion binding"/>
    <property type="evidence" value="ECO:0007669"/>
    <property type="project" value="UniProtKB-KW"/>
</dbReference>
<organism evidence="6 7">
    <name type="scientific">Epilithonimonas zeae</name>
    <dbReference type="NCBI Taxonomy" id="1416779"/>
    <lineage>
        <taxon>Bacteria</taxon>
        <taxon>Pseudomonadati</taxon>
        <taxon>Bacteroidota</taxon>
        <taxon>Flavobacteriia</taxon>
        <taxon>Flavobacteriales</taxon>
        <taxon>Weeksellaceae</taxon>
        <taxon>Chryseobacterium group</taxon>
        <taxon>Epilithonimonas</taxon>
    </lineage>
</organism>
<proteinExistence type="inferred from homology"/>
<dbReference type="GO" id="GO:0009396">
    <property type="term" value="P:folic acid-containing compound biosynthetic process"/>
    <property type="evidence" value="ECO:0007669"/>
    <property type="project" value="TreeGrafter"/>
</dbReference>
<evidence type="ECO:0000256" key="5">
    <source>
        <dbReference type="RuleBase" id="RU361279"/>
    </source>
</evidence>
<dbReference type="PANTHER" id="PTHR23407:SF1">
    <property type="entry name" value="5-FORMYLTETRAHYDROFOLATE CYCLO-LIGASE"/>
    <property type="match status" value="1"/>
</dbReference>
<feature type="binding site" evidence="4">
    <location>
        <position position="53"/>
    </location>
    <ligand>
        <name>substrate</name>
    </ligand>
</feature>
<evidence type="ECO:0000313" key="7">
    <source>
        <dbReference type="Proteomes" id="UP000185207"/>
    </source>
</evidence>
<accession>A0A1N6JTK3</accession>
<keyword evidence="6" id="KW-0436">Ligase</keyword>
<comment type="catalytic activity">
    <reaction evidence="5">
        <text>(6S)-5-formyl-5,6,7,8-tetrahydrofolate + ATP = (6R)-5,10-methenyltetrahydrofolate + ADP + phosphate</text>
        <dbReference type="Rhea" id="RHEA:10488"/>
        <dbReference type="ChEBI" id="CHEBI:30616"/>
        <dbReference type="ChEBI" id="CHEBI:43474"/>
        <dbReference type="ChEBI" id="CHEBI:57455"/>
        <dbReference type="ChEBI" id="CHEBI:57457"/>
        <dbReference type="ChEBI" id="CHEBI:456216"/>
        <dbReference type="EC" id="6.3.3.2"/>
    </reaction>
</comment>
<dbReference type="Pfam" id="PF01812">
    <property type="entry name" value="5-FTHF_cyc-lig"/>
    <property type="match status" value="1"/>
</dbReference>
<dbReference type="GO" id="GO:0005524">
    <property type="term" value="F:ATP binding"/>
    <property type="evidence" value="ECO:0007669"/>
    <property type="project" value="UniProtKB-KW"/>
</dbReference>
<protein>
    <recommendedName>
        <fullName evidence="5">5-formyltetrahydrofolate cyclo-ligase</fullName>
        <ecNumber evidence="5">6.3.3.2</ecNumber>
    </recommendedName>
</protein>
<dbReference type="InterPro" id="IPR024185">
    <property type="entry name" value="FTHF_cligase-like_sf"/>
</dbReference>
<keyword evidence="2 4" id="KW-0547">Nucleotide-binding</keyword>
<dbReference type="GO" id="GO:0030272">
    <property type="term" value="F:5-formyltetrahydrofolate cyclo-ligase activity"/>
    <property type="evidence" value="ECO:0007669"/>
    <property type="project" value="UniProtKB-EC"/>
</dbReference>
<feature type="binding site" evidence="4">
    <location>
        <begin position="134"/>
        <end position="142"/>
    </location>
    <ligand>
        <name>ATP</name>
        <dbReference type="ChEBI" id="CHEBI:30616"/>
    </ligand>
</feature>
<dbReference type="InterPro" id="IPR002698">
    <property type="entry name" value="FTHF_cligase"/>
</dbReference>
<feature type="binding site" evidence="4">
    <location>
        <begin position="7"/>
        <end position="11"/>
    </location>
    <ligand>
        <name>ATP</name>
        <dbReference type="ChEBI" id="CHEBI:30616"/>
    </ligand>
</feature>
<dbReference type="AlphaFoldDB" id="A0A1N6JTK3"/>
<reference evidence="7" key="1">
    <citation type="submission" date="2016-11" db="EMBL/GenBank/DDBJ databases">
        <authorList>
            <person name="Varghese N."/>
            <person name="Submissions S."/>
        </authorList>
    </citation>
    <scope>NUCLEOTIDE SEQUENCE [LARGE SCALE GENOMIC DNA]</scope>
    <source>
        <strain evidence="7">DSM 27623</strain>
    </source>
</reference>
<dbReference type="SUPFAM" id="SSF100950">
    <property type="entry name" value="NagB/RpiA/CoA transferase-like"/>
    <property type="match status" value="1"/>
</dbReference>
<dbReference type="EC" id="6.3.3.2" evidence="5"/>
<evidence type="ECO:0000256" key="4">
    <source>
        <dbReference type="PIRSR" id="PIRSR006806-1"/>
    </source>
</evidence>
<keyword evidence="5" id="KW-0460">Magnesium</keyword>
<dbReference type="RefSeq" id="WP_074236911.1">
    <property type="nucleotide sequence ID" value="NZ_FSRK01000003.1"/>
</dbReference>
<dbReference type="GO" id="GO:0035999">
    <property type="term" value="P:tetrahydrofolate interconversion"/>
    <property type="evidence" value="ECO:0007669"/>
    <property type="project" value="TreeGrafter"/>
</dbReference>
<dbReference type="EMBL" id="FSRK01000003">
    <property type="protein sequence ID" value="SIO47467.1"/>
    <property type="molecule type" value="Genomic_DNA"/>
</dbReference>
<comment type="cofactor">
    <cofactor evidence="5">
        <name>Mg(2+)</name>
        <dbReference type="ChEBI" id="CHEBI:18420"/>
    </cofactor>
</comment>
<keyword evidence="7" id="KW-1185">Reference proteome</keyword>